<evidence type="ECO:0000313" key="1">
    <source>
        <dbReference type="EMBL" id="CAF1921750.1"/>
    </source>
</evidence>
<proteinExistence type="predicted"/>
<dbReference type="AlphaFoldDB" id="A0A816KKB7"/>
<sequence length="413" mass="48087">MESKSTSGVVRRKPPSFRFYPYASGSSSGKKDMKDEVIRLGVEFSVSVAESMFLLCDDIRTMLFISLALWKYVLPERNPVVERLFLLIHYIYSKDIKPKNEVLYQNGEGKSAQWNLIKTTWNDFVCGIIVLNRLVLVLRVKDCSYDDRLLLSAIAKYKQELKNLEEGKEEIPREIKNRMLRELFKPIDGETWDIEIKSLPLHSPYILERDFAKQELKDEVVRLGVELSLYIAQAMFLLCDDIRGMLWFCFKLWRDAGRYIYPNSLVLERVLRVIHYVYFKYIEPKNGVYRNGGLSVQMRLAIPTWENFDDVILSLNVLVPVLRQEGRCACGRNFMSSMEEQLKKVEEKLRCGKVVSEANGFSREVIEPSFFGLWKSLFNKEANNEATQTLKVIKNRILRDLFLPLHNEVAPPP</sequence>
<dbReference type="Proteomes" id="UP001295469">
    <property type="component" value="Chromosome C02"/>
</dbReference>
<protein>
    <submittedName>
        <fullName evidence="1">(rape) hypothetical protein</fullName>
    </submittedName>
</protein>
<name>A0A816KKB7_BRANA</name>
<accession>A0A816KKB7</accession>
<dbReference type="InterPro" id="IPR009568">
    <property type="entry name" value="DUF1184"/>
</dbReference>
<dbReference type="EMBL" id="HG994366">
    <property type="protein sequence ID" value="CAF1921750.1"/>
    <property type="molecule type" value="Genomic_DNA"/>
</dbReference>
<gene>
    <name evidence="1" type="ORF">DARMORV10_C02P63000.1</name>
</gene>
<reference evidence="1" key="1">
    <citation type="submission" date="2021-01" db="EMBL/GenBank/DDBJ databases">
        <authorList>
            <consortium name="Genoscope - CEA"/>
            <person name="William W."/>
        </authorList>
    </citation>
    <scope>NUCLEOTIDE SEQUENCE</scope>
</reference>
<dbReference type="Pfam" id="PF06683">
    <property type="entry name" value="DUF1184"/>
    <property type="match status" value="2"/>
</dbReference>
<organism evidence="1">
    <name type="scientific">Brassica napus</name>
    <name type="common">Rape</name>
    <dbReference type="NCBI Taxonomy" id="3708"/>
    <lineage>
        <taxon>Eukaryota</taxon>
        <taxon>Viridiplantae</taxon>
        <taxon>Streptophyta</taxon>
        <taxon>Embryophyta</taxon>
        <taxon>Tracheophyta</taxon>
        <taxon>Spermatophyta</taxon>
        <taxon>Magnoliopsida</taxon>
        <taxon>eudicotyledons</taxon>
        <taxon>Gunneridae</taxon>
        <taxon>Pentapetalae</taxon>
        <taxon>rosids</taxon>
        <taxon>malvids</taxon>
        <taxon>Brassicales</taxon>
        <taxon>Brassicaceae</taxon>
        <taxon>Brassiceae</taxon>
        <taxon>Brassica</taxon>
    </lineage>
</organism>